<gene>
    <name evidence="2" type="ORF">BYL167_LOCUS76654</name>
    <name evidence="3" type="ORF">GIL414_LOCUS88427</name>
</gene>
<dbReference type="Proteomes" id="UP000681720">
    <property type="component" value="Unassembled WGS sequence"/>
</dbReference>
<dbReference type="AlphaFoldDB" id="A0A8S3GP88"/>
<dbReference type="Proteomes" id="UP000681967">
    <property type="component" value="Unassembled WGS sequence"/>
</dbReference>
<evidence type="ECO:0000313" key="4">
    <source>
        <dbReference type="Proteomes" id="UP000681967"/>
    </source>
</evidence>
<protein>
    <submittedName>
        <fullName evidence="2">Uncharacterized protein</fullName>
    </submittedName>
</protein>
<accession>A0A8S3GP88</accession>
<feature type="non-terminal residue" evidence="2">
    <location>
        <position position="126"/>
    </location>
</feature>
<dbReference type="EMBL" id="CAJOBH010276975">
    <property type="protein sequence ID" value="CAF5168532.1"/>
    <property type="molecule type" value="Genomic_DNA"/>
</dbReference>
<reference evidence="2" key="1">
    <citation type="submission" date="2021-02" db="EMBL/GenBank/DDBJ databases">
        <authorList>
            <person name="Nowell W R."/>
        </authorList>
    </citation>
    <scope>NUCLEOTIDE SEQUENCE</scope>
</reference>
<evidence type="ECO:0000313" key="3">
    <source>
        <dbReference type="EMBL" id="CAF5228950.1"/>
    </source>
</evidence>
<comment type="caution">
    <text evidence="2">The sequence shown here is derived from an EMBL/GenBank/DDBJ whole genome shotgun (WGS) entry which is preliminary data.</text>
</comment>
<organism evidence="2 4">
    <name type="scientific">Rotaria magnacalcarata</name>
    <dbReference type="NCBI Taxonomy" id="392030"/>
    <lineage>
        <taxon>Eukaryota</taxon>
        <taxon>Metazoa</taxon>
        <taxon>Spiralia</taxon>
        <taxon>Gnathifera</taxon>
        <taxon>Rotifera</taxon>
        <taxon>Eurotatoria</taxon>
        <taxon>Bdelloidea</taxon>
        <taxon>Philodinida</taxon>
        <taxon>Philodinidae</taxon>
        <taxon>Rotaria</taxon>
    </lineage>
</organism>
<feature type="region of interest" description="Disordered" evidence="1">
    <location>
        <begin position="102"/>
        <end position="126"/>
    </location>
</feature>
<dbReference type="EMBL" id="CAJOBJ010385786">
    <property type="protein sequence ID" value="CAF5228950.1"/>
    <property type="molecule type" value="Genomic_DNA"/>
</dbReference>
<evidence type="ECO:0000256" key="1">
    <source>
        <dbReference type="SAM" id="MobiDB-lite"/>
    </source>
</evidence>
<feature type="compositionally biased region" description="Polar residues" evidence="1">
    <location>
        <begin position="109"/>
        <end position="126"/>
    </location>
</feature>
<evidence type="ECO:0000313" key="2">
    <source>
        <dbReference type="EMBL" id="CAF5168532.1"/>
    </source>
</evidence>
<sequence>MIIIPPQAEFCDCVFDFILNILKKKSEQSYIDLCQNTQQERCQLSECDIIKNLHVPSQEKKINQHMIIPSIDESIIDPSIPFYSPDNSVKTTTIQSQLVHIPRHPPVYHNSQPEDNNYDPNESSFA</sequence>
<proteinExistence type="predicted"/>
<name>A0A8S3GP88_9BILA</name>